<evidence type="ECO:0000256" key="1">
    <source>
        <dbReference type="SAM" id="MobiDB-lite"/>
    </source>
</evidence>
<dbReference type="EMBL" id="JBGBPQ010000003">
    <property type="protein sequence ID" value="KAL1527127.1"/>
    <property type="molecule type" value="Genomic_DNA"/>
</dbReference>
<gene>
    <name evidence="2" type="ORF">AB1Y20_015809</name>
</gene>
<dbReference type="PANTHER" id="PTHR37028:SF9">
    <property type="entry name" value="NUCLEAR PROTEIN MDM1"/>
    <property type="match status" value="1"/>
</dbReference>
<sequence>MEELHAAEEEARLIERALREGNFLAVEDRLLTAGRAHHARRLALHEAGLKAKSDGSTFAPQPNPRSDAILRASGRRSARASHADIASRLWEEAYKSKQRALELHEQKEAALAQLEMAGATFAPEINARSRELAEHSQFKGGVVERNSQWAEAREAELREAQRREQQRQAEELRPPQLSRGSLQLVARMGRSGRVEEEIAARHEHACRELASRREHWIHEETRAQPEITGRAAALCRAGEVGPRLHEYASVYAERRRLLREIIVAEERGLNPHDATRKAAAAGSAASGGGSAVSDATSRASRHGAPSSLEGDLAHRHERRAARLRAEEARFPFKPQLDPHSLTLAGKRRSASFGCRRKGGAAAEAREATDADTLAPGASRNCTFVPRLNDTSLRMQQAAPTGRARLAQLHALHAAAEAKRKQAQASKKDDEMDECTFAPALGGGRRDGAPAAHAVAGDIAERCDAWATRREAALRREREALAAQELDGCTFQPALCAEPYDEMSDVLDTAWRPFALGVDEFVSRRRRVIAEREQAAAPAPCNWTGRPTVPVEFQFNRHERGGIRALQRPVEFTPALSSRVSSDSLCSGAFPVPLQGESQSIADSRASTVPSTPLT</sequence>
<name>A0AB34K1K4_PRYPA</name>
<proteinExistence type="predicted"/>
<protein>
    <recommendedName>
        <fullName evidence="4">200 kDa antigen p200</fullName>
    </recommendedName>
</protein>
<evidence type="ECO:0000313" key="2">
    <source>
        <dbReference type="EMBL" id="KAL1527127.1"/>
    </source>
</evidence>
<feature type="region of interest" description="Disordered" evidence="1">
    <location>
        <begin position="592"/>
        <end position="614"/>
    </location>
</feature>
<comment type="caution">
    <text evidence="2">The sequence shown here is derived from an EMBL/GenBank/DDBJ whole genome shotgun (WGS) entry which is preliminary data.</text>
</comment>
<accession>A0AB34K1K4</accession>
<dbReference type="PANTHER" id="PTHR37028">
    <property type="entry name" value="UNNAMED PRODUCT-RELATED"/>
    <property type="match status" value="1"/>
</dbReference>
<feature type="region of interest" description="Disordered" evidence="1">
    <location>
        <begin position="273"/>
        <end position="314"/>
    </location>
</feature>
<organism evidence="2 3">
    <name type="scientific">Prymnesium parvum</name>
    <name type="common">Toxic golden alga</name>
    <dbReference type="NCBI Taxonomy" id="97485"/>
    <lineage>
        <taxon>Eukaryota</taxon>
        <taxon>Haptista</taxon>
        <taxon>Haptophyta</taxon>
        <taxon>Prymnesiophyceae</taxon>
        <taxon>Prymnesiales</taxon>
        <taxon>Prymnesiaceae</taxon>
        <taxon>Prymnesium</taxon>
    </lineage>
</organism>
<reference evidence="2 3" key="1">
    <citation type="journal article" date="2024" name="Science">
        <title>Giant polyketide synthase enzymes in the biosynthesis of giant marine polyether toxins.</title>
        <authorList>
            <person name="Fallon T.R."/>
            <person name="Shende V.V."/>
            <person name="Wierzbicki I.H."/>
            <person name="Pendleton A.L."/>
            <person name="Watervoot N.F."/>
            <person name="Auber R.P."/>
            <person name="Gonzalez D.J."/>
            <person name="Wisecaver J.H."/>
            <person name="Moore B.S."/>
        </authorList>
    </citation>
    <scope>NUCLEOTIDE SEQUENCE [LARGE SCALE GENOMIC DNA]</scope>
    <source>
        <strain evidence="2 3">12B1</strain>
    </source>
</reference>
<dbReference type="AlphaFoldDB" id="A0AB34K1K4"/>
<evidence type="ECO:0000313" key="3">
    <source>
        <dbReference type="Proteomes" id="UP001515480"/>
    </source>
</evidence>
<evidence type="ECO:0008006" key="4">
    <source>
        <dbReference type="Google" id="ProtNLM"/>
    </source>
</evidence>
<feature type="compositionally biased region" description="Polar residues" evidence="1">
    <location>
        <begin position="595"/>
        <end position="614"/>
    </location>
</feature>
<keyword evidence="3" id="KW-1185">Reference proteome</keyword>
<dbReference type="Proteomes" id="UP001515480">
    <property type="component" value="Unassembled WGS sequence"/>
</dbReference>